<proteinExistence type="predicted"/>
<protein>
    <submittedName>
        <fullName evidence="2">Uncharacterized protein</fullName>
    </submittedName>
</protein>
<dbReference type="AlphaFoldDB" id="A0A6J5DZZ0"/>
<feature type="region of interest" description="Disordered" evidence="1">
    <location>
        <begin position="1"/>
        <end position="26"/>
    </location>
</feature>
<dbReference type="Proteomes" id="UP000494135">
    <property type="component" value="Unassembled WGS sequence"/>
</dbReference>
<dbReference type="EMBL" id="CADIKG010000008">
    <property type="protein sequence ID" value="CAB3759729.1"/>
    <property type="molecule type" value="Genomic_DNA"/>
</dbReference>
<name>A0A6J5DZZ0_9BURK</name>
<organism evidence="2 3">
    <name type="scientific">Burkholderia puraquae</name>
    <dbReference type="NCBI Taxonomy" id="1904757"/>
    <lineage>
        <taxon>Bacteria</taxon>
        <taxon>Pseudomonadati</taxon>
        <taxon>Pseudomonadota</taxon>
        <taxon>Betaproteobacteria</taxon>
        <taxon>Burkholderiales</taxon>
        <taxon>Burkholderiaceae</taxon>
        <taxon>Burkholderia</taxon>
        <taxon>Burkholderia cepacia complex</taxon>
    </lineage>
</organism>
<evidence type="ECO:0000313" key="3">
    <source>
        <dbReference type="Proteomes" id="UP000494135"/>
    </source>
</evidence>
<evidence type="ECO:0000256" key="1">
    <source>
        <dbReference type="SAM" id="MobiDB-lite"/>
    </source>
</evidence>
<accession>A0A6J5DZZ0</accession>
<evidence type="ECO:0000313" key="2">
    <source>
        <dbReference type="EMBL" id="CAB3759729.1"/>
    </source>
</evidence>
<reference evidence="2 3" key="1">
    <citation type="submission" date="2020-04" db="EMBL/GenBank/DDBJ databases">
        <authorList>
            <person name="De Canck E."/>
        </authorList>
    </citation>
    <scope>NUCLEOTIDE SEQUENCE [LARGE SCALE GENOMIC DNA]</scope>
    <source>
        <strain evidence="2 3">LMG 29660</strain>
    </source>
</reference>
<sequence>MRRGKADEGAAPARAGHEGRPAGRGAQRHQLYFAVAITVRSVPNTQTFADWQPLM</sequence>
<gene>
    <name evidence="2" type="ORF">LMG29660_03762</name>
</gene>